<dbReference type="InterPro" id="IPR000700">
    <property type="entry name" value="PAS-assoc_C"/>
</dbReference>
<dbReference type="InterPro" id="IPR006189">
    <property type="entry name" value="CHASE_dom"/>
</dbReference>
<sequence length="663" mass="75833">MWSEIWNMSSMNVLGKSSHAIQFLLAVVVFVLGLGSTAVIYQIIVNSVHEREQVYFEFRAREAVERIKSRMAAYQQVLRGTAGIFNIYKIVDRHQFRDYYERQALERYLPGIQGIGFAKAIHPLELQVHIEKIRAEGFPSYSVLPEGQRDLYSSIIYLEPFSGRNLRAFGYDMYSEPVRRFAMQRSMDTGEMMLSGWVRLQQEVGVHEQTGFLIYQAVYDKDLPAATVAERRASLLGWVYAPFRMTDFLEGLMGEQERDLVIDIFDGKELRAAAQTHFGSLNRDDVWPEFESVHQLDLLGQTWTLRIQASKSLLQRVETGLPRVIVLTGVMLSGMLSVLVFILISGRSRAEALAREMTEDLSMERARLNAFLEGTRVGTWEWHIQTGETVFNHKWAKIIGYKLEELEPISIETWIKLTHPDDFKKSEQLLKQHFLGETPFYECEARMRHKDGHWVWVLDRGKVGKWDDEGKPIIMYGTHQDITRSKLQLETYHRGAYHDVLTDLPNRQLFNERISQALALAEREKTHLAVFFMDLDGFKTVNDIYGHEAGDVVLKTVANRIEQCIRASDTLARLGGDEFVVLLQDIVDEQEAIDKATKFLAEVKSPISLPAGSEANISMSVGIALYPQHGITSEQLCKRADQAMYQVKKGSKNGALVYQNDDC</sequence>
<evidence type="ECO:0000256" key="1">
    <source>
        <dbReference type="ARBA" id="ARBA00001946"/>
    </source>
</evidence>
<dbReference type="NCBIfam" id="TIGR00229">
    <property type="entry name" value="sensory_box"/>
    <property type="match status" value="1"/>
</dbReference>
<dbReference type="SMART" id="SM00267">
    <property type="entry name" value="GGDEF"/>
    <property type="match status" value="1"/>
</dbReference>
<evidence type="ECO:0000256" key="5">
    <source>
        <dbReference type="ARBA" id="ARBA00023136"/>
    </source>
</evidence>
<evidence type="ECO:0000313" key="11">
    <source>
        <dbReference type="Proteomes" id="UP000321814"/>
    </source>
</evidence>
<keyword evidence="5 6" id="KW-0472">Membrane</keyword>
<comment type="subcellular location">
    <subcellularLocation>
        <location evidence="2">Membrane</location>
    </subcellularLocation>
</comment>
<dbReference type="Pfam" id="PF00990">
    <property type="entry name" value="GGDEF"/>
    <property type="match status" value="1"/>
</dbReference>
<gene>
    <name evidence="10" type="ORF">FU839_03905</name>
</gene>
<feature type="transmembrane region" description="Helical" evidence="6">
    <location>
        <begin position="20"/>
        <end position="41"/>
    </location>
</feature>
<dbReference type="Pfam" id="PF08447">
    <property type="entry name" value="PAS_3"/>
    <property type="match status" value="1"/>
</dbReference>
<dbReference type="InterPro" id="IPR043128">
    <property type="entry name" value="Rev_trsase/Diguanyl_cyclase"/>
</dbReference>
<dbReference type="SMART" id="SM01079">
    <property type="entry name" value="CHASE"/>
    <property type="match status" value="1"/>
</dbReference>
<dbReference type="AlphaFoldDB" id="A0A5C8M2Z7"/>
<dbReference type="SMART" id="SM00091">
    <property type="entry name" value="PAS"/>
    <property type="match status" value="1"/>
</dbReference>
<dbReference type="InterPro" id="IPR052163">
    <property type="entry name" value="DGC-Regulatory_Protein"/>
</dbReference>
<dbReference type="InterPro" id="IPR042240">
    <property type="entry name" value="CHASE_sf"/>
</dbReference>
<comment type="caution">
    <text evidence="10">The sequence shown here is derived from an EMBL/GenBank/DDBJ whole genome shotgun (WGS) entry which is preliminary data.</text>
</comment>
<dbReference type="FunFam" id="3.30.70.270:FF:000001">
    <property type="entry name" value="Diguanylate cyclase domain protein"/>
    <property type="match status" value="1"/>
</dbReference>
<feature type="transmembrane region" description="Helical" evidence="6">
    <location>
        <begin position="324"/>
        <end position="344"/>
    </location>
</feature>
<organism evidence="10 11">
    <name type="scientific">Rheinheimera tangshanensis</name>
    <dbReference type="NCBI Taxonomy" id="400153"/>
    <lineage>
        <taxon>Bacteria</taxon>
        <taxon>Pseudomonadati</taxon>
        <taxon>Pseudomonadota</taxon>
        <taxon>Gammaproteobacteria</taxon>
        <taxon>Chromatiales</taxon>
        <taxon>Chromatiaceae</taxon>
        <taxon>Rheinheimera</taxon>
    </lineage>
</organism>
<dbReference type="InterPro" id="IPR029787">
    <property type="entry name" value="Nucleotide_cyclase"/>
</dbReference>
<dbReference type="Gene3D" id="3.30.450.20">
    <property type="entry name" value="PAS domain"/>
    <property type="match status" value="1"/>
</dbReference>
<evidence type="ECO:0000256" key="4">
    <source>
        <dbReference type="ARBA" id="ARBA00022989"/>
    </source>
</evidence>
<dbReference type="PANTHER" id="PTHR46663">
    <property type="entry name" value="DIGUANYLATE CYCLASE DGCT-RELATED"/>
    <property type="match status" value="1"/>
</dbReference>
<dbReference type="Pfam" id="PF03924">
    <property type="entry name" value="CHASE"/>
    <property type="match status" value="1"/>
</dbReference>
<reference evidence="10 11" key="1">
    <citation type="submission" date="2019-08" db="EMBL/GenBank/DDBJ databases">
        <title>Draft genome analysis of Rheinheimera tangshanensis isolated from the roots of fresh rice plants (Oryza sativa).</title>
        <authorList>
            <person name="Yu Q."/>
            <person name="Qi Y."/>
            <person name="Zhang H."/>
            <person name="Pu J."/>
        </authorList>
    </citation>
    <scope>NUCLEOTIDE SEQUENCE [LARGE SCALE GENOMIC DNA]</scope>
    <source>
        <strain evidence="10 11">JA3-B52</strain>
    </source>
</reference>
<dbReference type="PANTHER" id="PTHR46663:SF3">
    <property type="entry name" value="SLL0267 PROTEIN"/>
    <property type="match status" value="1"/>
</dbReference>
<dbReference type="NCBIfam" id="TIGR00254">
    <property type="entry name" value="GGDEF"/>
    <property type="match status" value="1"/>
</dbReference>
<feature type="domain" description="CHASE" evidence="8">
    <location>
        <begin position="87"/>
        <end position="306"/>
    </location>
</feature>
<accession>A0A5C8M2Z7</accession>
<dbReference type="CDD" id="cd00130">
    <property type="entry name" value="PAS"/>
    <property type="match status" value="1"/>
</dbReference>
<evidence type="ECO:0000313" key="10">
    <source>
        <dbReference type="EMBL" id="TXK82042.1"/>
    </source>
</evidence>
<dbReference type="PROSITE" id="PS50113">
    <property type="entry name" value="PAC"/>
    <property type="match status" value="1"/>
</dbReference>
<dbReference type="SUPFAM" id="SSF55073">
    <property type="entry name" value="Nucleotide cyclase"/>
    <property type="match status" value="1"/>
</dbReference>
<dbReference type="Proteomes" id="UP000321814">
    <property type="component" value="Unassembled WGS sequence"/>
</dbReference>
<dbReference type="InterPro" id="IPR000014">
    <property type="entry name" value="PAS"/>
</dbReference>
<evidence type="ECO:0000256" key="2">
    <source>
        <dbReference type="ARBA" id="ARBA00004370"/>
    </source>
</evidence>
<dbReference type="GO" id="GO:0007165">
    <property type="term" value="P:signal transduction"/>
    <property type="evidence" value="ECO:0007669"/>
    <property type="project" value="UniProtKB-ARBA"/>
</dbReference>
<evidence type="ECO:0000256" key="3">
    <source>
        <dbReference type="ARBA" id="ARBA00022692"/>
    </source>
</evidence>
<dbReference type="SUPFAM" id="SSF55785">
    <property type="entry name" value="PYP-like sensor domain (PAS domain)"/>
    <property type="match status" value="1"/>
</dbReference>
<dbReference type="Gene3D" id="3.30.450.350">
    <property type="entry name" value="CHASE domain"/>
    <property type="match status" value="1"/>
</dbReference>
<keyword evidence="11" id="KW-1185">Reference proteome</keyword>
<comment type="cofactor">
    <cofactor evidence="1">
        <name>Mg(2+)</name>
        <dbReference type="ChEBI" id="CHEBI:18420"/>
    </cofactor>
</comment>
<dbReference type="Gene3D" id="3.30.70.270">
    <property type="match status" value="1"/>
</dbReference>
<dbReference type="GO" id="GO:0016020">
    <property type="term" value="C:membrane"/>
    <property type="evidence" value="ECO:0007669"/>
    <property type="project" value="UniProtKB-SubCell"/>
</dbReference>
<evidence type="ECO:0000259" key="8">
    <source>
        <dbReference type="PROSITE" id="PS50839"/>
    </source>
</evidence>
<evidence type="ECO:0000259" key="7">
    <source>
        <dbReference type="PROSITE" id="PS50113"/>
    </source>
</evidence>
<dbReference type="InterPro" id="IPR013655">
    <property type="entry name" value="PAS_fold_3"/>
</dbReference>
<name>A0A5C8M2Z7_9GAMM</name>
<dbReference type="PROSITE" id="PS50887">
    <property type="entry name" value="GGDEF"/>
    <property type="match status" value="1"/>
</dbReference>
<feature type="domain" description="GGDEF" evidence="9">
    <location>
        <begin position="526"/>
        <end position="660"/>
    </location>
</feature>
<dbReference type="InterPro" id="IPR000160">
    <property type="entry name" value="GGDEF_dom"/>
</dbReference>
<keyword evidence="4 6" id="KW-1133">Transmembrane helix</keyword>
<proteinExistence type="predicted"/>
<keyword evidence="3 6" id="KW-0812">Transmembrane</keyword>
<dbReference type="OrthoDB" id="8553030at2"/>
<dbReference type="SMART" id="SM00086">
    <property type="entry name" value="PAC"/>
    <property type="match status" value="1"/>
</dbReference>
<feature type="domain" description="PAC" evidence="7">
    <location>
        <begin position="441"/>
        <end position="494"/>
    </location>
</feature>
<evidence type="ECO:0000256" key="6">
    <source>
        <dbReference type="SAM" id="Phobius"/>
    </source>
</evidence>
<dbReference type="InterPro" id="IPR001610">
    <property type="entry name" value="PAC"/>
</dbReference>
<dbReference type="PROSITE" id="PS50839">
    <property type="entry name" value="CHASE"/>
    <property type="match status" value="1"/>
</dbReference>
<evidence type="ECO:0000259" key="9">
    <source>
        <dbReference type="PROSITE" id="PS50887"/>
    </source>
</evidence>
<dbReference type="CDD" id="cd01949">
    <property type="entry name" value="GGDEF"/>
    <property type="match status" value="1"/>
</dbReference>
<dbReference type="InterPro" id="IPR035965">
    <property type="entry name" value="PAS-like_dom_sf"/>
</dbReference>
<dbReference type="GO" id="GO:0003824">
    <property type="term" value="F:catalytic activity"/>
    <property type="evidence" value="ECO:0007669"/>
    <property type="project" value="UniProtKB-ARBA"/>
</dbReference>
<dbReference type="EMBL" id="VRLR01000002">
    <property type="protein sequence ID" value="TXK82042.1"/>
    <property type="molecule type" value="Genomic_DNA"/>
</dbReference>
<protein>
    <submittedName>
        <fullName evidence="10">GGDEF domain-containing protein</fullName>
    </submittedName>
</protein>